<accession>A0ACC6FUK8</accession>
<proteinExistence type="predicted"/>
<comment type="caution">
    <text evidence="1">The sequence shown here is derived from an EMBL/GenBank/DDBJ whole genome shotgun (WGS) entry which is preliminary data.</text>
</comment>
<name>A0ACC6FUK8_9HELI</name>
<keyword evidence="2" id="KW-1185">Reference proteome</keyword>
<dbReference type="Proteomes" id="UP001173802">
    <property type="component" value="Unassembled WGS sequence"/>
</dbReference>
<protein>
    <submittedName>
        <fullName evidence="1">Uncharacterized protein</fullName>
    </submittedName>
</protein>
<organism evidence="1 2">
    <name type="scientific">Helicobacter zhangjianzhongii</name>
    <dbReference type="NCBI Taxonomy" id="2974574"/>
    <lineage>
        <taxon>Bacteria</taxon>
        <taxon>Pseudomonadati</taxon>
        <taxon>Campylobacterota</taxon>
        <taxon>Epsilonproteobacteria</taxon>
        <taxon>Campylobacterales</taxon>
        <taxon>Helicobacteraceae</taxon>
        <taxon>Helicobacter</taxon>
    </lineage>
</organism>
<evidence type="ECO:0000313" key="1">
    <source>
        <dbReference type="EMBL" id="MDL0082888.1"/>
    </source>
</evidence>
<reference evidence="1 2" key="1">
    <citation type="journal article" date="2023" name="Microorganisms">
        <title>Isolation and Genomic Characteristics of Cat-Borne Campylobacter felis sp. nov. and Sheep-Borne Campylobacter ovis sp. nov.</title>
        <authorList>
            <person name="Wang H."/>
            <person name="Li Y."/>
            <person name="Gu Y."/>
            <person name="Zhou G."/>
            <person name="Chen X."/>
            <person name="Zhang X."/>
            <person name="Shao Z."/>
            <person name="Zhang J."/>
            <person name="Zhang M."/>
        </authorList>
    </citation>
    <scope>NUCLEOTIDE SEQUENCE [LARGE SCALE GENOMIC DNA]</scope>
    <source>
        <strain evidence="1 2">XJK30-2</strain>
    </source>
</reference>
<dbReference type="EMBL" id="JANURN010000010">
    <property type="protein sequence ID" value="MDL0082888.1"/>
    <property type="molecule type" value="Genomic_DNA"/>
</dbReference>
<sequence length="91" mass="10067">MACKRLGDEKVDSRDWALRACVVLIGAKDYTQAFKLYTKACKTGIESSCADVGKMYDLSLAGVVIDHTKARSYYTKACDLGYQEGCKDIKL</sequence>
<evidence type="ECO:0000313" key="2">
    <source>
        <dbReference type="Proteomes" id="UP001173802"/>
    </source>
</evidence>
<gene>
    <name evidence="1" type="ORF">NYG90_09450</name>
</gene>